<feature type="region of interest" description="Disordered" evidence="1">
    <location>
        <begin position="1"/>
        <end position="46"/>
    </location>
</feature>
<proteinExistence type="predicted"/>
<organism evidence="2 3">
    <name type="scientific">Actinomycetospora succinea</name>
    <dbReference type="NCBI Taxonomy" id="663603"/>
    <lineage>
        <taxon>Bacteria</taxon>
        <taxon>Bacillati</taxon>
        <taxon>Actinomycetota</taxon>
        <taxon>Actinomycetes</taxon>
        <taxon>Pseudonocardiales</taxon>
        <taxon>Pseudonocardiaceae</taxon>
        <taxon>Actinomycetospora</taxon>
    </lineage>
</organism>
<dbReference type="InterPro" id="IPR022183">
    <property type="entry name" value="DUF3710"/>
</dbReference>
<name>A0A4R6VT95_9PSEU</name>
<dbReference type="EMBL" id="SNYO01000001">
    <property type="protein sequence ID" value="TDQ65866.1"/>
    <property type="molecule type" value="Genomic_DNA"/>
</dbReference>
<dbReference type="AlphaFoldDB" id="A0A4R6VT95"/>
<dbReference type="Proteomes" id="UP000295705">
    <property type="component" value="Unassembled WGS sequence"/>
</dbReference>
<dbReference type="OrthoDB" id="8480367at2"/>
<evidence type="ECO:0000313" key="3">
    <source>
        <dbReference type="Proteomes" id="UP000295705"/>
    </source>
</evidence>
<feature type="region of interest" description="Disordered" evidence="1">
    <location>
        <begin position="211"/>
        <end position="244"/>
    </location>
</feature>
<evidence type="ECO:0000256" key="1">
    <source>
        <dbReference type="SAM" id="MobiDB-lite"/>
    </source>
</evidence>
<dbReference type="Pfam" id="PF12502">
    <property type="entry name" value="DUF3710"/>
    <property type="match status" value="1"/>
</dbReference>
<reference evidence="2 3" key="1">
    <citation type="submission" date="2019-03" db="EMBL/GenBank/DDBJ databases">
        <title>Genomic Encyclopedia of Type Strains, Phase IV (KMG-IV): sequencing the most valuable type-strain genomes for metagenomic binning, comparative biology and taxonomic classification.</title>
        <authorList>
            <person name="Goeker M."/>
        </authorList>
    </citation>
    <scope>NUCLEOTIDE SEQUENCE [LARGE SCALE GENOMIC DNA]</scope>
    <source>
        <strain evidence="2 3">DSM 45775</strain>
    </source>
</reference>
<comment type="caution">
    <text evidence="2">The sequence shown here is derived from an EMBL/GenBank/DDBJ whole genome shotgun (WGS) entry which is preliminary data.</text>
</comment>
<gene>
    <name evidence="2" type="ORF">EV188_1011118</name>
</gene>
<protein>
    <submittedName>
        <fullName evidence="2">Uncharacterized protein DUF3710</fullName>
    </submittedName>
</protein>
<accession>A0A4R6VT95</accession>
<sequence length="244" mass="26472">MSEDARGGRHRHRAGRVAQVSVAADPAGRRHHQRQGPWDAEDAPRDGRLRLDLGSVQLPVPRGARLKAEPDPSGPLRAVHAMVPEGRLTVSAFAAPRTGGLWPELVEELAAQLQKEGATIRRDRGEWGRELVARNGNTVARVIGVEGPRWMLRGVGTGPVEHALKLHGMLREMLRGTVVARSSDPLPVRSLLPLEVPEDVPEEFADSLVESMPTKPRQITRPDGPVIPMMLPQRAGAGTSPGRS</sequence>
<keyword evidence="3" id="KW-1185">Reference proteome</keyword>
<dbReference type="RefSeq" id="WP_133825166.1">
    <property type="nucleotide sequence ID" value="NZ_BAABHR010000049.1"/>
</dbReference>
<evidence type="ECO:0000313" key="2">
    <source>
        <dbReference type="EMBL" id="TDQ65866.1"/>
    </source>
</evidence>